<keyword evidence="3" id="KW-0732">Signal</keyword>
<protein>
    <submittedName>
        <fullName evidence="5">Uncharacterized protein</fullName>
    </submittedName>
</protein>
<feature type="transmembrane region" description="Helical" evidence="2">
    <location>
        <begin position="171"/>
        <end position="193"/>
    </location>
</feature>
<dbReference type="EMBL" id="WJBH02000006">
    <property type="protein sequence ID" value="KAI9556664.1"/>
    <property type="molecule type" value="Genomic_DNA"/>
</dbReference>
<dbReference type="EMBL" id="WJBH02000132">
    <property type="protein sequence ID" value="KAI9550551.1"/>
    <property type="molecule type" value="Genomic_DNA"/>
</dbReference>
<evidence type="ECO:0000313" key="4">
    <source>
        <dbReference type="EMBL" id="KAI9550551.1"/>
    </source>
</evidence>
<keyword evidence="2" id="KW-0472">Membrane</keyword>
<organism evidence="5 6">
    <name type="scientific">Daphnia sinensis</name>
    <dbReference type="NCBI Taxonomy" id="1820382"/>
    <lineage>
        <taxon>Eukaryota</taxon>
        <taxon>Metazoa</taxon>
        <taxon>Ecdysozoa</taxon>
        <taxon>Arthropoda</taxon>
        <taxon>Crustacea</taxon>
        <taxon>Branchiopoda</taxon>
        <taxon>Diplostraca</taxon>
        <taxon>Cladocera</taxon>
        <taxon>Anomopoda</taxon>
        <taxon>Daphniidae</taxon>
        <taxon>Daphnia</taxon>
        <taxon>Daphnia similis group</taxon>
    </lineage>
</organism>
<dbReference type="Proteomes" id="UP000820818">
    <property type="component" value="Linkage Group LG6"/>
</dbReference>
<feature type="region of interest" description="Disordered" evidence="1">
    <location>
        <begin position="24"/>
        <end position="64"/>
    </location>
</feature>
<evidence type="ECO:0000313" key="5">
    <source>
        <dbReference type="EMBL" id="KAI9556664.1"/>
    </source>
</evidence>
<reference evidence="5 6" key="1">
    <citation type="submission" date="2022-05" db="EMBL/GenBank/DDBJ databases">
        <title>A multi-omics perspective on studying reproductive biology in Daphnia sinensis.</title>
        <authorList>
            <person name="Jia J."/>
        </authorList>
    </citation>
    <scope>NUCLEOTIDE SEQUENCE [LARGE SCALE GENOMIC DNA]</scope>
    <source>
        <strain evidence="5 6">WSL</strain>
    </source>
</reference>
<feature type="chain" id="PRO_5042441399" evidence="3">
    <location>
        <begin position="16"/>
        <end position="263"/>
    </location>
</feature>
<feature type="compositionally biased region" description="Basic and acidic residues" evidence="1">
    <location>
        <begin position="222"/>
        <end position="235"/>
    </location>
</feature>
<feature type="region of interest" description="Disordered" evidence="1">
    <location>
        <begin position="222"/>
        <end position="245"/>
    </location>
</feature>
<proteinExistence type="predicted"/>
<evidence type="ECO:0000256" key="2">
    <source>
        <dbReference type="SAM" id="Phobius"/>
    </source>
</evidence>
<evidence type="ECO:0000256" key="3">
    <source>
        <dbReference type="SAM" id="SignalP"/>
    </source>
</evidence>
<gene>
    <name evidence="4" type="ORF">GHT06_005053</name>
    <name evidence="5" type="ORF">GHT06_016454</name>
</gene>
<sequence length="263" mass="28273">MAYFWILFILPLIAADQRTTVNFPSNSGSSSTQKRESNGGQQDNGGNGQESYYRVPNPVLPERSPMMGGPPNVDVAVAQTFANPNMMGYYRNPVVGGAYGPPEPQAFQPVGPGAVFPQGTADVPNFYFNAGFNKGLGFRVPDALTGANYLGAGQHTPLGDLWATKAELLPAIFKTGFFITAIIVILKVIVFLVHAKTLLLPSLISVAKPAIPVVSITADRSSTKTDESTRAKREASGSPVVDPDTDFDQILSQLETIRSRFEH</sequence>
<name>A0AAD5PU04_9CRUS</name>
<keyword evidence="2" id="KW-0812">Transmembrane</keyword>
<comment type="caution">
    <text evidence="5">The sequence shown here is derived from an EMBL/GenBank/DDBJ whole genome shotgun (WGS) entry which is preliminary data.</text>
</comment>
<feature type="signal peptide" evidence="3">
    <location>
        <begin position="1"/>
        <end position="15"/>
    </location>
</feature>
<keyword evidence="2" id="KW-1133">Transmembrane helix</keyword>
<evidence type="ECO:0000256" key="1">
    <source>
        <dbReference type="SAM" id="MobiDB-lite"/>
    </source>
</evidence>
<dbReference type="AlphaFoldDB" id="A0AAD5PU04"/>
<evidence type="ECO:0000313" key="6">
    <source>
        <dbReference type="Proteomes" id="UP000820818"/>
    </source>
</evidence>
<accession>A0AAD5PU04</accession>
<keyword evidence="6" id="KW-1185">Reference proteome</keyword>